<dbReference type="InterPro" id="IPR011990">
    <property type="entry name" value="TPR-like_helical_dom_sf"/>
</dbReference>
<sequence length="480" mass="55327">MLIVPAEQKLDWSKPPIITLLLIIINCIIYWGYQGNDEHKIDQAVTYYINSGLYEKEKPLYYQYIDKEYKLYNEVYRLDKAGYSEYVATNILLSVGFDLFLKEKIKDNEDKDQWLKSRKIATDQRDDISYIRFGIIPAKPTAGGFFVSMFLHGSGDHLLGNMIFLFIFGFSLEIAIGRIIFTALYLVTGLAANALFFVLEPQSFQPGIGASGAIAGLMGMYLALYGLRKIKFFYWIGFYFNYFRAPAIAIFPIWLGKELYGAFFTFDNVNYWAHIGGLVSGFGLLYLSKNWLVKVDIDYIEKNDPNEPIVRAINQADNYISNFNLDAAQRVCQSVLNEYPENHQLLEKYYTITSHNPAHKNFHQAVLKIFQLAKNPQHIGFVHKIFKKYSQQKNISTLNSPKVLAFLTEHFSKHGYRADAEILLKRLLKLDGKNAELPNLLFIVAKACAKDKDQTGYQRYLNYLVHHYPDSQQAKLLKKN</sequence>
<keyword evidence="4" id="KW-0378">Hydrolase</keyword>
<keyword evidence="9" id="KW-0645">Protease</keyword>
<evidence type="ECO:0000256" key="5">
    <source>
        <dbReference type="ARBA" id="ARBA00022989"/>
    </source>
</evidence>
<comment type="similarity">
    <text evidence="2">Belongs to the peptidase S54 family.</text>
</comment>
<keyword evidence="6 7" id="KW-0472">Membrane</keyword>
<dbReference type="Proteomes" id="UP000257039">
    <property type="component" value="Unassembled WGS sequence"/>
</dbReference>
<comment type="caution">
    <text evidence="9">The sequence shown here is derived from an EMBL/GenBank/DDBJ whole genome shotgun (WGS) entry which is preliminary data.</text>
</comment>
<dbReference type="GO" id="GO:0016020">
    <property type="term" value="C:membrane"/>
    <property type="evidence" value="ECO:0007669"/>
    <property type="project" value="UniProtKB-SubCell"/>
</dbReference>
<keyword evidence="10" id="KW-1185">Reference proteome</keyword>
<evidence type="ECO:0000256" key="3">
    <source>
        <dbReference type="ARBA" id="ARBA00022692"/>
    </source>
</evidence>
<dbReference type="SUPFAM" id="SSF144091">
    <property type="entry name" value="Rhomboid-like"/>
    <property type="match status" value="1"/>
</dbReference>
<evidence type="ECO:0000313" key="9">
    <source>
        <dbReference type="EMBL" id="RDH45777.1"/>
    </source>
</evidence>
<dbReference type="PANTHER" id="PTHR43731">
    <property type="entry name" value="RHOMBOID PROTEASE"/>
    <property type="match status" value="1"/>
</dbReference>
<dbReference type="EMBL" id="NDXW01000001">
    <property type="protein sequence ID" value="RDH45777.1"/>
    <property type="molecule type" value="Genomic_DNA"/>
</dbReference>
<name>A0A4P9VSW7_9GAMM</name>
<dbReference type="PANTHER" id="PTHR43731:SF14">
    <property type="entry name" value="PRESENILIN-ASSOCIATED RHOMBOID-LIKE PROTEIN, MITOCHONDRIAL"/>
    <property type="match status" value="1"/>
</dbReference>
<feature type="transmembrane region" description="Helical" evidence="7">
    <location>
        <begin position="232"/>
        <end position="254"/>
    </location>
</feature>
<reference evidence="9 10" key="1">
    <citation type="submission" date="2017-04" db="EMBL/GenBank/DDBJ databases">
        <title>Draft genome sequence of Zooshikella ganghwensis VG4 isolated from Red Sea sediments.</title>
        <authorList>
            <person name="Rehman Z."/>
            <person name="Alam I."/>
            <person name="Kamau A."/>
            <person name="Bajic V."/>
            <person name="Leiknes T."/>
        </authorList>
    </citation>
    <scope>NUCLEOTIDE SEQUENCE [LARGE SCALE GENOMIC DNA]</scope>
    <source>
        <strain evidence="9 10">VG4</strain>
    </source>
</reference>
<feature type="domain" description="Peptidase S54 rhomboid" evidence="8">
    <location>
        <begin position="145"/>
        <end position="287"/>
    </location>
</feature>
<feature type="transmembrane region" description="Helical" evidence="7">
    <location>
        <begin position="269"/>
        <end position="287"/>
    </location>
</feature>
<proteinExistence type="inferred from homology"/>
<dbReference type="Pfam" id="PF01694">
    <property type="entry name" value="Rhomboid"/>
    <property type="match status" value="1"/>
</dbReference>
<dbReference type="AlphaFoldDB" id="A0A4P9VSW7"/>
<evidence type="ECO:0000256" key="6">
    <source>
        <dbReference type="ARBA" id="ARBA00023136"/>
    </source>
</evidence>
<evidence type="ECO:0000256" key="1">
    <source>
        <dbReference type="ARBA" id="ARBA00004141"/>
    </source>
</evidence>
<dbReference type="Gene3D" id="1.20.1540.10">
    <property type="entry name" value="Rhomboid-like"/>
    <property type="match status" value="1"/>
</dbReference>
<keyword evidence="3 7" id="KW-0812">Transmembrane</keyword>
<feature type="transmembrane region" description="Helical" evidence="7">
    <location>
        <begin position="207"/>
        <end position="225"/>
    </location>
</feature>
<dbReference type="Gene3D" id="1.25.40.10">
    <property type="entry name" value="Tetratricopeptide repeat domain"/>
    <property type="match status" value="1"/>
</dbReference>
<evidence type="ECO:0000256" key="4">
    <source>
        <dbReference type="ARBA" id="ARBA00022801"/>
    </source>
</evidence>
<gene>
    <name evidence="9" type="ORF">B9G39_21285</name>
</gene>
<feature type="transmembrane region" description="Helical" evidence="7">
    <location>
        <begin position="15"/>
        <end position="33"/>
    </location>
</feature>
<evidence type="ECO:0000313" key="10">
    <source>
        <dbReference type="Proteomes" id="UP000257039"/>
    </source>
</evidence>
<organism evidence="9 10">
    <name type="scientific">Zooshikella ganghwensis</name>
    <dbReference type="NCBI Taxonomy" id="202772"/>
    <lineage>
        <taxon>Bacteria</taxon>
        <taxon>Pseudomonadati</taxon>
        <taxon>Pseudomonadota</taxon>
        <taxon>Gammaproteobacteria</taxon>
        <taxon>Oceanospirillales</taxon>
        <taxon>Zooshikellaceae</taxon>
        <taxon>Zooshikella</taxon>
    </lineage>
</organism>
<protein>
    <submittedName>
        <fullName evidence="9">Rhomboid family intramembrane serine protease</fullName>
    </submittedName>
</protein>
<keyword evidence="5 7" id="KW-1133">Transmembrane helix</keyword>
<evidence type="ECO:0000256" key="7">
    <source>
        <dbReference type="SAM" id="Phobius"/>
    </source>
</evidence>
<accession>A0A4P9VSW7</accession>
<dbReference type="InterPro" id="IPR022764">
    <property type="entry name" value="Peptidase_S54_rhomboid_dom"/>
</dbReference>
<evidence type="ECO:0000256" key="2">
    <source>
        <dbReference type="ARBA" id="ARBA00009045"/>
    </source>
</evidence>
<dbReference type="GO" id="GO:0004252">
    <property type="term" value="F:serine-type endopeptidase activity"/>
    <property type="evidence" value="ECO:0007669"/>
    <property type="project" value="InterPro"/>
</dbReference>
<feature type="transmembrane region" description="Helical" evidence="7">
    <location>
        <begin position="158"/>
        <end position="187"/>
    </location>
</feature>
<dbReference type="InterPro" id="IPR050925">
    <property type="entry name" value="Rhomboid_protease_S54"/>
</dbReference>
<dbReference type="InterPro" id="IPR035952">
    <property type="entry name" value="Rhomboid-like_sf"/>
</dbReference>
<comment type="subcellular location">
    <subcellularLocation>
        <location evidence="1">Membrane</location>
        <topology evidence="1">Multi-pass membrane protein</topology>
    </subcellularLocation>
</comment>
<evidence type="ECO:0000259" key="8">
    <source>
        <dbReference type="Pfam" id="PF01694"/>
    </source>
</evidence>
<dbReference type="RefSeq" id="WP_094788683.1">
    <property type="nucleotide sequence ID" value="NZ_NDXW01000001.1"/>
</dbReference>
<dbReference type="GO" id="GO:0006508">
    <property type="term" value="P:proteolysis"/>
    <property type="evidence" value="ECO:0007669"/>
    <property type="project" value="UniProtKB-KW"/>
</dbReference>